<feature type="domain" description="VWFA" evidence="3">
    <location>
        <begin position="788"/>
        <end position="977"/>
    </location>
</feature>
<evidence type="ECO:0000259" key="3">
    <source>
        <dbReference type="PROSITE" id="PS50234"/>
    </source>
</evidence>
<dbReference type="PANTHER" id="PTHR24359">
    <property type="entry name" value="SERINE/THREONINE-PROTEIN KINASE SBK1"/>
    <property type="match status" value="1"/>
</dbReference>
<gene>
    <name evidence="4" type="ORF">CT0861_10671</name>
</gene>
<evidence type="ECO:0000259" key="2">
    <source>
        <dbReference type="PROSITE" id="PS50011"/>
    </source>
</evidence>
<dbReference type="SUPFAM" id="SSF56112">
    <property type="entry name" value="Protein kinase-like (PK-like)"/>
    <property type="match status" value="1"/>
</dbReference>
<dbReference type="SMART" id="SM00220">
    <property type="entry name" value="S_TKc"/>
    <property type="match status" value="1"/>
</dbReference>
<dbReference type="PROSITE" id="PS50234">
    <property type="entry name" value="VWFA"/>
    <property type="match status" value="1"/>
</dbReference>
<organism evidence="4 5">
    <name type="scientific">Colletotrichum tofieldiae</name>
    <dbReference type="NCBI Taxonomy" id="708197"/>
    <lineage>
        <taxon>Eukaryota</taxon>
        <taxon>Fungi</taxon>
        <taxon>Dikarya</taxon>
        <taxon>Ascomycota</taxon>
        <taxon>Pezizomycotina</taxon>
        <taxon>Sordariomycetes</taxon>
        <taxon>Hypocreomycetidae</taxon>
        <taxon>Glomerellales</taxon>
        <taxon>Glomerellaceae</taxon>
        <taxon>Colletotrichum</taxon>
        <taxon>Colletotrichum spaethianum species complex</taxon>
    </lineage>
</organism>
<name>A0A166VAT9_9PEZI</name>
<comment type="caution">
    <text evidence="4">The sequence shown here is derived from an EMBL/GenBank/DDBJ whole genome shotgun (WGS) entry which is preliminary data.</text>
</comment>
<dbReference type="Proteomes" id="UP000076552">
    <property type="component" value="Unassembled WGS sequence"/>
</dbReference>
<dbReference type="Pfam" id="PF00069">
    <property type="entry name" value="Pkinase"/>
    <property type="match status" value="1"/>
</dbReference>
<evidence type="ECO:0000313" key="4">
    <source>
        <dbReference type="EMBL" id="KZL74370.1"/>
    </source>
</evidence>
<dbReference type="InterPro" id="IPR036465">
    <property type="entry name" value="vWFA_dom_sf"/>
</dbReference>
<keyword evidence="4" id="KW-0808">Transferase</keyword>
<dbReference type="InterPro" id="IPR002035">
    <property type="entry name" value="VWF_A"/>
</dbReference>
<dbReference type="EMBL" id="LFIV01000033">
    <property type="protein sequence ID" value="KZL74370.1"/>
    <property type="molecule type" value="Genomic_DNA"/>
</dbReference>
<dbReference type="InterPro" id="IPR000719">
    <property type="entry name" value="Prot_kinase_dom"/>
</dbReference>
<feature type="domain" description="Protein kinase" evidence="2">
    <location>
        <begin position="209"/>
        <end position="568"/>
    </location>
</feature>
<dbReference type="PANTHER" id="PTHR24359:SF1">
    <property type="entry name" value="INHIBITOR OF NUCLEAR FACTOR KAPPA-B KINASE EPSILON SUBUNIT HOMOLOG 1-RELATED"/>
    <property type="match status" value="1"/>
</dbReference>
<dbReference type="GO" id="GO:0005524">
    <property type="term" value="F:ATP binding"/>
    <property type="evidence" value="ECO:0007669"/>
    <property type="project" value="InterPro"/>
</dbReference>
<feature type="region of interest" description="Disordered" evidence="1">
    <location>
        <begin position="1"/>
        <end position="20"/>
    </location>
</feature>
<protein>
    <submittedName>
        <fullName evidence="4">Serine/threonine protein kinase</fullName>
    </submittedName>
</protein>
<dbReference type="GO" id="GO:0004674">
    <property type="term" value="F:protein serine/threonine kinase activity"/>
    <property type="evidence" value="ECO:0007669"/>
    <property type="project" value="UniProtKB-KW"/>
</dbReference>
<keyword evidence="4" id="KW-0418">Kinase</keyword>
<sequence length="1025" mass="117067">MTRRYSNQTSPSNSDALGVNMTKHEASNLRSSRDIRNEFLEYLGKPEIQRKTFDKKTFYDPQDIQRWMARTSFVGGPSNAVELLTAVNSDTTMHRKSTNFPHRMKAEEIGSHPILFAILVQMGCGHMIHIFVKQFRHEHFESADISQECNDIINNLETERLKVPKKYAKYDYRAVTDEFNRLRWAFEPGLHVLKIAQTHIRENHVLPFFYSKAINEKGGTANVHHVKVQADLVRDESLKTALEPSRKVDKDFGPYYEFAVKSYQKEWNEIYEIESEAFRGFNSAPNPETLGVVKYLGEYTRRFGEKPGEPDIETHHIMLEFGDRDLDEFLADKYPPILNGEIIAFWESVFVVAKSLQQIHQLEHTGVDGQTEGMLELLTPGDRWHGDIKPDNILRVRDEFKLADFGFTKFEKNEQGKPKSTVMLGGTLAYGAPEFHRAHRETGGVPLLQTIDTWSFGCVLSAVATWVILGSQAYENYNFRREMAISDIRHQHGDDSKVDGPGCNDAFHDGYRVLPAVLEWHDYLRNSSRRADTISCLVLDLIDKQMLLEDPRQRLDSTQMCIELDKIVSQARATYTQGLEYGSLKRESETTLKALLEIDKRAPASAALFSQSSVDSRQLAVSGVRPESKIFPSIQNIPQGQLPTRRVRKSERLDKIVSGKTANREQVIESGLNPAKVVEEPTNIHEMANTGLRALGHDTYSVPTIHINEDTHNSEISGDLRLSASNYNEQVPHTPTSPASQPLLHRTAVGQEYLMLKTQWEKNKGQWRMLRKEVPRDPYLAQFITNRDIIFVVDNAASMKTHWDKVEMTLLALAMKIGTLDEDGMDLIYTLGTSHNVKNVTGWKIPEKFKRSMEAAHESIDNRNRTDMAATLSRIFDDYRNYGKRQTLIILTDGMWQGSNLLHDVEDTIIQFIGKLKPKLDRLESRWFSIQFVSFGNCKEALERLERLDNKLETAEDVVDAKPWYNHELHELILGSMHQAADVVEAATSSAHSLRAPSPVSSESGTKTIPREKRPRKKILEFLHY</sequence>
<dbReference type="Gene3D" id="3.40.50.410">
    <property type="entry name" value="von Willebrand factor, type A domain"/>
    <property type="match status" value="1"/>
</dbReference>
<feature type="compositionally biased region" description="Polar residues" evidence="1">
    <location>
        <begin position="1"/>
        <end position="15"/>
    </location>
</feature>
<evidence type="ECO:0000256" key="1">
    <source>
        <dbReference type="SAM" id="MobiDB-lite"/>
    </source>
</evidence>
<dbReference type="Gene3D" id="1.10.510.10">
    <property type="entry name" value="Transferase(Phosphotransferase) domain 1"/>
    <property type="match status" value="1"/>
</dbReference>
<proteinExistence type="predicted"/>
<dbReference type="STRING" id="708197.A0A166VAT9"/>
<dbReference type="SUPFAM" id="SSF53300">
    <property type="entry name" value="vWA-like"/>
    <property type="match status" value="1"/>
</dbReference>
<evidence type="ECO:0000313" key="5">
    <source>
        <dbReference type="Proteomes" id="UP000076552"/>
    </source>
</evidence>
<accession>A0A166VAT9</accession>
<reference evidence="4 5" key="1">
    <citation type="submission" date="2015-06" db="EMBL/GenBank/DDBJ databases">
        <title>Survival trade-offs in plant roots during colonization by closely related pathogenic and mutualistic fungi.</title>
        <authorList>
            <person name="Hacquard S."/>
            <person name="Kracher B."/>
            <person name="Hiruma K."/>
            <person name="Weinman A."/>
            <person name="Muench P."/>
            <person name="Garrido Oter R."/>
            <person name="Ver Loren van Themaat E."/>
            <person name="Dallerey J.-F."/>
            <person name="Damm U."/>
            <person name="Henrissat B."/>
            <person name="Lespinet O."/>
            <person name="Thon M."/>
            <person name="Kemen E."/>
            <person name="McHardy A.C."/>
            <person name="Schulze-Lefert P."/>
            <person name="O'Connell R.J."/>
        </authorList>
    </citation>
    <scope>NUCLEOTIDE SEQUENCE [LARGE SCALE GENOMIC DNA]</scope>
    <source>
        <strain evidence="4 5">0861</strain>
    </source>
</reference>
<keyword evidence="4" id="KW-0723">Serine/threonine-protein kinase</keyword>
<dbReference type="InterPro" id="IPR011009">
    <property type="entry name" value="Kinase-like_dom_sf"/>
</dbReference>
<dbReference type="PROSITE" id="PS50011">
    <property type="entry name" value="PROTEIN_KINASE_DOM"/>
    <property type="match status" value="1"/>
</dbReference>
<dbReference type="AlphaFoldDB" id="A0A166VAT9"/>
<keyword evidence="5" id="KW-1185">Reference proteome</keyword>
<feature type="region of interest" description="Disordered" evidence="1">
    <location>
        <begin position="988"/>
        <end position="1011"/>
    </location>
</feature>